<proteinExistence type="predicted"/>
<protein>
    <submittedName>
        <fullName evidence="2">Retrovirus-related Pol polyprotein from transposon RE2</fullName>
    </submittedName>
</protein>
<name>A0A438IVZ9_VITVI</name>
<dbReference type="EMBL" id="QGNW01000079">
    <property type="protein sequence ID" value="RVX00919.1"/>
    <property type="molecule type" value="Genomic_DNA"/>
</dbReference>
<dbReference type="SUPFAM" id="SSF56672">
    <property type="entry name" value="DNA/RNA polymerases"/>
    <property type="match status" value="1"/>
</dbReference>
<evidence type="ECO:0000313" key="3">
    <source>
        <dbReference type="Proteomes" id="UP000288805"/>
    </source>
</evidence>
<dbReference type="InterPro" id="IPR043502">
    <property type="entry name" value="DNA/RNA_pol_sf"/>
</dbReference>
<reference evidence="2 3" key="1">
    <citation type="journal article" date="2018" name="PLoS Genet.">
        <title>Population sequencing reveals clonal diversity and ancestral inbreeding in the grapevine cultivar Chardonnay.</title>
        <authorList>
            <person name="Roach M.J."/>
            <person name="Johnson D.L."/>
            <person name="Bohlmann J."/>
            <person name="van Vuuren H.J."/>
            <person name="Jones S.J."/>
            <person name="Pretorius I.S."/>
            <person name="Schmidt S.A."/>
            <person name="Borneman A.R."/>
        </authorList>
    </citation>
    <scope>NUCLEOTIDE SEQUENCE [LARGE SCALE GENOMIC DNA]</scope>
    <source>
        <strain evidence="3">cv. Chardonnay</strain>
        <tissue evidence="2">Leaf</tissue>
    </source>
</reference>
<evidence type="ECO:0000313" key="2">
    <source>
        <dbReference type="EMBL" id="RVX00919.1"/>
    </source>
</evidence>
<accession>A0A438IVZ9</accession>
<sequence length="166" mass="18792">MSSLVEQTTTHEPSSFKEAMLHPDKQATMKTEYGSLLTNSTWSLVPKPVNKHIIGCKWIYKLKLKVDGSVDHFKARLVVKGFNQTYGIDYFETFCPVVKPTTIQLVLSLVISHGWLAKQLDVNNAFLNGELEEEVYMVQPPGFVDHSKPDFACKLHKALFGLKKTH</sequence>
<dbReference type="AlphaFoldDB" id="A0A438IVZ9"/>
<gene>
    <name evidence="2" type="primary">RE2_970</name>
    <name evidence="2" type="ORF">CK203_026424</name>
</gene>
<comment type="caution">
    <text evidence="2">The sequence shown here is derived from an EMBL/GenBank/DDBJ whole genome shotgun (WGS) entry which is preliminary data.</text>
</comment>
<dbReference type="Proteomes" id="UP000288805">
    <property type="component" value="Unassembled WGS sequence"/>
</dbReference>
<feature type="domain" description="Reverse transcriptase Ty1/copia-type" evidence="1">
    <location>
        <begin position="39"/>
        <end position="164"/>
    </location>
</feature>
<evidence type="ECO:0000259" key="1">
    <source>
        <dbReference type="Pfam" id="PF07727"/>
    </source>
</evidence>
<organism evidence="2 3">
    <name type="scientific">Vitis vinifera</name>
    <name type="common">Grape</name>
    <dbReference type="NCBI Taxonomy" id="29760"/>
    <lineage>
        <taxon>Eukaryota</taxon>
        <taxon>Viridiplantae</taxon>
        <taxon>Streptophyta</taxon>
        <taxon>Embryophyta</taxon>
        <taxon>Tracheophyta</taxon>
        <taxon>Spermatophyta</taxon>
        <taxon>Magnoliopsida</taxon>
        <taxon>eudicotyledons</taxon>
        <taxon>Gunneridae</taxon>
        <taxon>Pentapetalae</taxon>
        <taxon>rosids</taxon>
        <taxon>Vitales</taxon>
        <taxon>Vitaceae</taxon>
        <taxon>Viteae</taxon>
        <taxon>Vitis</taxon>
    </lineage>
</organism>
<dbReference type="InterPro" id="IPR013103">
    <property type="entry name" value="RVT_2"/>
</dbReference>
<dbReference type="Pfam" id="PF07727">
    <property type="entry name" value="RVT_2"/>
    <property type="match status" value="1"/>
</dbReference>